<evidence type="ECO:0000313" key="5">
    <source>
        <dbReference type="Proteomes" id="UP000664052"/>
    </source>
</evidence>
<proteinExistence type="predicted"/>
<keyword evidence="1" id="KW-0175">Coiled coil</keyword>
<sequence length="198" mass="21185">MLSLLAAVLLASAPTSPSLSLLTPEDGPAHSARLLGAQQAPVVGAPESTPFPDGGLDARIQELTQRVGLLQEEIDGIRLGRPRSSKIMTTFGFILGAALLFGLPVLIDGLLDSGTDQDLKLIVGVPLTIVGVVGVVMVVVGFSRGGRIAREKKARRDALVQEKTQLEAELRDLRARRNGMRTRQWQPRPSLPLIAVNF</sequence>
<dbReference type="RefSeq" id="WP_207048409.1">
    <property type="nucleotide sequence ID" value="NZ_JAFIMU010000002.1"/>
</dbReference>
<comment type="caution">
    <text evidence="4">The sequence shown here is derived from an EMBL/GenBank/DDBJ whole genome shotgun (WGS) entry which is preliminary data.</text>
</comment>
<dbReference type="EMBL" id="JAFIMU010000002">
    <property type="protein sequence ID" value="MBN8226560.1"/>
    <property type="molecule type" value="Genomic_DNA"/>
</dbReference>
<evidence type="ECO:0000256" key="2">
    <source>
        <dbReference type="SAM" id="Phobius"/>
    </source>
</evidence>
<keyword evidence="5" id="KW-1185">Reference proteome</keyword>
<feature type="transmembrane region" description="Helical" evidence="2">
    <location>
        <begin position="87"/>
        <end position="107"/>
    </location>
</feature>
<reference evidence="4 5" key="1">
    <citation type="submission" date="2021-02" db="EMBL/GenBank/DDBJ databases">
        <title>De Novo genome assembly of isolated myxobacteria.</title>
        <authorList>
            <person name="Stevens D.C."/>
        </authorList>
    </citation>
    <scope>NUCLEOTIDE SEQUENCE [LARGE SCALE GENOMIC DNA]</scope>
    <source>
        <strain evidence="4 5">ATCC 29039</strain>
    </source>
</reference>
<name>A0ABS3D677_9BACT</name>
<dbReference type="Proteomes" id="UP000664052">
    <property type="component" value="Unassembled WGS sequence"/>
</dbReference>
<keyword evidence="2" id="KW-1133">Transmembrane helix</keyword>
<keyword evidence="2" id="KW-0472">Membrane</keyword>
<keyword evidence="3" id="KW-0732">Signal</keyword>
<evidence type="ECO:0000313" key="4">
    <source>
        <dbReference type="EMBL" id="MBN8226560.1"/>
    </source>
</evidence>
<evidence type="ECO:0000256" key="1">
    <source>
        <dbReference type="SAM" id="Coils"/>
    </source>
</evidence>
<protein>
    <submittedName>
        <fullName evidence="4">Uncharacterized protein</fullName>
    </submittedName>
</protein>
<feature type="signal peptide" evidence="3">
    <location>
        <begin position="1"/>
        <end position="17"/>
    </location>
</feature>
<accession>A0ABS3D677</accession>
<feature type="transmembrane region" description="Helical" evidence="2">
    <location>
        <begin position="119"/>
        <end position="142"/>
    </location>
</feature>
<feature type="coiled-coil region" evidence="1">
    <location>
        <begin position="149"/>
        <end position="183"/>
    </location>
</feature>
<evidence type="ECO:0000256" key="3">
    <source>
        <dbReference type="SAM" id="SignalP"/>
    </source>
</evidence>
<organism evidence="4 5">
    <name type="scientific">Corallococcus macrosporus</name>
    <dbReference type="NCBI Taxonomy" id="35"/>
    <lineage>
        <taxon>Bacteria</taxon>
        <taxon>Pseudomonadati</taxon>
        <taxon>Myxococcota</taxon>
        <taxon>Myxococcia</taxon>
        <taxon>Myxococcales</taxon>
        <taxon>Cystobacterineae</taxon>
        <taxon>Myxococcaceae</taxon>
        <taxon>Corallococcus</taxon>
    </lineage>
</organism>
<feature type="chain" id="PRO_5045442826" evidence="3">
    <location>
        <begin position="18"/>
        <end position="198"/>
    </location>
</feature>
<gene>
    <name evidence="4" type="ORF">JYK02_03450</name>
</gene>
<keyword evidence="2" id="KW-0812">Transmembrane</keyword>